<dbReference type="Proteomes" id="UP000266340">
    <property type="component" value="Unassembled WGS sequence"/>
</dbReference>
<feature type="domain" description="SLH" evidence="2">
    <location>
        <begin position="395"/>
        <end position="458"/>
    </location>
</feature>
<evidence type="ECO:0000313" key="3">
    <source>
        <dbReference type="EMBL" id="RIE00958.1"/>
    </source>
</evidence>
<evidence type="ECO:0000256" key="1">
    <source>
        <dbReference type="SAM" id="SignalP"/>
    </source>
</evidence>
<sequence length="522" mass="54541">MTKKVLAFLLTIGVIASLLAPAAFATGPAITASAQIDNKTREVKISGQISSGAGQQVTVKVQGPQNEQLYVNQTTSLANGSYQFVYTLSSTAREGQYGVVVGGSGISKEEQAVTSFTYTAGTTTPPVSSGGGGGTTPEPGVVNLTKDDLKGNPSAGKVSITIPQGTIGGSNGSAKVVLPANTADIIGDNSLELKSDKLTIVIPHSVLVILQGAVPADVQATSEISLTVSTLPKQQSDSLLEKAASGDKSGLNAAGSVYEFKLTVKMPNGEEKTITSFEEPLEIAFAIDADADQALLGVYFIANDGTLEYIGGKIQNGQMLAKISHFSIYAVLEYKKSFTDVTAGFWAARDIQVMAAKHIVYGKTESTFDPKGQVTRAEFAAFLVRALELKASGVAKSPFADVASDKWYAGAVAAAYEAKLISGKDAAHFKPEGLITREEMAVMIARALEKQAKATTVADGLLNKFGDRGNVSKWALEAMQISLQANILLGNADSKLLPAANASRAESAAVIRRMLDYAGSTK</sequence>
<evidence type="ECO:0000313" key="4">
    <source>
        <dbReference type="Proteomes" id="UP000266340"/>
    </source>
</evidence>
<proteinExistence type="predicted"/>
<protein>
    <recommendedName>
        <fullName evidence="2">SLH domain-containing protein</fullName>
    </recommendedName>
</protein>
<dbReference type="PANTHER" id="PTHR43308:SF5">
    <property type="entry name" value="S-LAYER PROTEIN _ PEPTIDOGLYCAN ENDO-BETA-N-ACETYLGLUCOSAMINIDASE"/>
    <property type="match status" value="1"/>
</dbReference>
<dbReference type="OrthoDB" id="504962at2"/>
<dbReference type="InterPro" id="IPR001119">
    <property type="entry name" value="SLH_dom"/>
</dbReference>
<dbReference type="InterPro" id="IPR051465">
    <property type="entry name" value="Cell_Envelope_Struct_Comp"/>
</dbReference>
<name>A0A398CJE7_9BACL</name>
<feature type="domain" description="SLH" evidence="2">
    <location>
        <begin position="462"/>
        <end position="522"/>
    </location>
</feature>
<dbReference type="PROSITE" id="PS51272">
    <property type="entry name" value="SLH"/>
    <property type="match status" value="3"/>
</dbReference>
<feature type="chain" id="PRO_5017188134" description="SLH domain-containing protein" evidence="1">
    <location>
        <begin position="26"/>
        <end position="522"/>
    </location>
</feature>
<gene>
    <name evidence="3" type="ORF">D3H35_25700</name>
</gene>
<dbReference type="PANTHER" id="PTHR43308">
    <property type="entry name" value="OUTER MEMBRANE PROTEIN ALPHA-RELATED"/>
    <property type="match status" value="1"/>
</dbReference>
<feature type="domain" description="SLH" evidence="2">
    <location>
        <begin position="334"/>
        <end position="394"/>
    </location>
</feature>
<dbReference type="RefSeq" id="WP_119152018.1">
    <property type="nucleotide sequence ID" value="NZ_JBHSOV010000021.1"/>
</dbReference>
<feature type="signal peptide" evidence="1">
    <location>
        <begin position="1"/>
        <end position="25"/>
    </location>
</feature>
<reference evidence="3 4" key="1">
    <citation type="submission" date="2018-09" db="EMBL/GenBank/DDBJ databases">
        <title>Cohnella cavernae sp. nov., isolated from a karst cave.</title>
        <authorList>
            <person name="Zhu H."/>
        </authorList>
    </citation>
    <scope>NUCLEOTIDE SEQUENCE [LARGE SCALE GENOMIC DNA]</scope>
    <source>
        <strain evidence="3 4">K2E09-144</strain>
    </source>
</reference>
<dbReference type="Pfam" id="PF00395">
    <property type="entry name" value="SLH"/>
    <property type="match status" value="3"/>
</dbReference>
<keyword evidence="1" id="KW-0732">Signal</keyword>
<keyword evidence="4" id="KW-1185">Reference proteome</keyword>
<dbReference type="AlphaFoldDB" id="A0A398CJE7"/>
<evidence type="ECO:0000259" key="2">
    <source>
        <dbReference type="PROSITE" id="PS51272"/>
    </source>
</evidence>
<dbReference type="EMBL" id="QXJM01000042">
    <property type="protein sequence ID" value="RIE00958.1"/>
    <property type="molecule type" value="Genomic_DNA"/>
</dbReference>
<organism evidence="3 4">
    <name type="scientific">Cohnella faecalis</name>
    <dbReference type="NCBI Taxonomy" id="2315694"/>
    <lineage>
        <taxon>Bacteria</taxon>
        <taxon>Bacillati</taxon>
        <taxon>Bacillota</taxon>
        <taxon>Bacilli</taxon>
        <taxon>Bacillales</taxon>
        <taxon>Paenibacillaceae</taxon>
        <taxon>Cohnella</taxon>
    </lineage>
</organism>
<comment type="caution">
    <text evidence="3">The sequence shown here is derived from an EMBL/GenBank/DDBJ whole genome shotgun (WGS) entry which is preliminary data.</text>
</comment>
<accession>A0A398CJE7</accession>